<dbReference type="EMBL" id="JAGGMS010000001">
    <property type="protein sequence ID" value="MBP2182976.1"/>
    <property type="molecule type" value="Genomic_DNA"/>
</dbReference>
<proteinExistence type="predicted"/>
<protein>
    <recommendedName>
        <fullName evidence="3">Transposase</fullName>
    </recommendedName>
</protein>
<evidence type="ECO:0000313" key="2">
    <source>
        <dbReference type="Proteomes" id="UP000741013"/>
    </source>
</evidence>
<sequence>MRELEWAQLRQLRLGESGEPVPRLDDVLEMVDGKVRRHSGVADALNQTDHGVAAVARSRCSRAMTNDHLGQPRQRTTVSTCMPVGTFEPNLRIGHVVSPFLHVCGVTA</sequence>
<evidence type="ECO:0000313" key="1">
    <source>
        <dbReference type="EMBL" id="MBP2182976.1"/>
    </source>
</evidence>
<dbReference type="SUPFAM" id="SSF51695">
    <property type="entry name" value="PLC-like phosphodiesterases"/>
    <property type="match status" value="1"/>
</dbReference>
<accession>A0ABS4PU74</accession>
<dbReference type="Proteomes" id="UP000741013">
    <property type="component" value="Unassembled WGS sequence"/>
</dbReference>
<name>A0ABS4PU74_9PSEU</name>
<evidence type="ECO:0008006" key="3">
    <source>
        <dbReference type="Google" id="ProtNLM"/>
    </source>
</evidence>
<keyword evidence="2" id="KW-1185">Reference proteome</keyword>
<reference evidence="1 2" key="1">
    <citation type="submission" date="2021-03" db="EMBL/GenBank/DDBJ databases">
        <title>Sequencing the genomes of 1000 actinobacteria strains.</title>
        <authorList>
            <person name="Klenk H.-P."/>
        </authorList>
    </citation>
    <scope>NUCLEOTIDE SEQUENCE [LARGE SCALE GENOMIC DNA]</scope>
    <source>
        <strain evidence="1 2">DSM 45510</strain>
    </source>
</reference>
<dbReference type="Gene3D" id="3.20.20.190">
    <property type="entry name" value="Phosphatidylinositol (PI) phosphodiesterase"/>
    <property type="match status" value="1"/>
</dbReference>
<gene>
    <name evidence="1" type="ORF">JOM49_004502</name>
</gene>
<comment type="caution">
    <text evidence="1">The sequence shown here is derived from an EMBL/GenBank/DDBJ whole genome shotgun (WGS) entry which is preliminary data.</text>
</comment>
<dbReference type="RefSeq" id="WP_245369423.1">
    <property type="nucleotide sequence ID" value="NZ_JAGGMS010000001.1"/>
</dbReference>
<dbReference type="InterPro" id="IPR017946">
    <property type="entry name" value="PLC-like_Pdiesterase_TIM-brl"/>
</dbReference>
<organism evidence="1 2">
    <name type="scientific">Amycolatopsis magusensis</name>
    <dbReference type="NCBI Taxonomy" id="882444"/>
    <lineage>
        <taxon>Bacteria</taxon>
        <taxon>Bacillati</taxon>
        <taxon>Actinomycetota</taxon>
        <taxon>Actinomycetes</taxon>
        <taxon>Pseudonocardiales</taxon>
        <taxon>Pseudonocardiaceae</taxon>
        <taxon>Amycolatopsis</taxon>
    </lineage>
</organism>